<reference evidence="2" key="1">
    <citation type="submission" date="2016-10" db="EMBL/GenBank/DDBJ databases">
        <authorList>
            <person name="Varghese N."/>
            <person name="Submissions S."/>
        </authorList>
    </citation>
    <scope>NUCLEOTIDE SEQUENCE [LARGE SCALE GENOMIC DNA]</scope>
    <source>
        <strain evidence="2">DSM 43163</strain>
    </source>
</reference>
<dbReference type="EMBL" id="FNVO01000027">
    <property type="protein sequence ID" value="SEG90908.1"/>
    <property type="molecule type" value="Genomic_DNA"/>
</dbReference>
<protein>
    <submittedName>
        <fullName evidence="1">Uncharacterized protein</fullName>
    </submittedName>
</protein>
<dbReference type="AlphaFoldDB" id="A0A1H6DZY2"/>
<dbReference type="RefSeq" id="WP_103944126.1">
    <property type="nucleotide sequence ID" value="NZ_FNVO01000027.1"/>
</dbReference>
<evidence type="ECO:0000313" key="2">
    <source>
        <dbReference type="Proteomes" id="UP000236723"/>
    </source>
</evidence>
<keyword evidence="2" id="KW-1185">Reference proteome</keyword>
<accession>A0A1H6DZY2</accession>
<dbReference type="Proteomes" id="UP000236723">
    <property type="component" value="Unassembled WGS sequence"/>
</dbReference>
<gene>
    <name evidence="1" type="ORF">SAMN04489712_12775</name>
</gene>
<sequence length="446" mass="48272">MTQIFVASTLYGTVAMCAAIDAGLFGEPGPRRILLVSNNAAIPELATPVDRAPGFETLAPRFEEILSWNAEIAPLHPGGWMPRTEDLPLLERLYRDRWRLGDGPVELVVDTIAASPAKTLAAIFHDAAVTVYSEGLMSYGPTRSSLPNGIGTQVVRQLHLDLVPGLEPQLLGEYGVPAEVIPDGAFLALLEKLQASLAPLIADYGTDLRGAALVVGQYLAALDIMTPQEEDALHTSMVRGLAARGHRTVLFKPHPTSTARTTAAMAAEADRLGVRLVVIDAPIPAETWCAAVRPELVVGCFSTALVTAGRYFGTPAATVGSRRLLELVTPYENSNRIPVTIIDALLPHLAEDGRLSTPVIGPDEVPRKLSPLVAAVSYCMQGGTRPDLREQAVAYLREHIDTEMARYFKRRRLTALDLPGALPLRRMRRNALARRIYRAVQPPKSG</sequence>
<organism evidence="1 2">
    <name type="scientific">Thermomonospora echinospora</name>
    <dbReference type="NCBI Taxonomy" id="1992"/>
    <lineage>
        <taxon>Bacteria</taxon>
        <taxon>Bacillati</taxon>
        <taxon>Actinomycetota</taxon>
        <taxon>Actinomycetes</taxon>
        <taxon>Streptosporangiales</taxon>
        <taxon>Thermomonosporaceae</taxon>
        <taxon>Thermomonospora</taxon>
    </lineage>
</organism>
<name>A0A1H6DZY2_9ACTN</name>
<dbReference type="Pfam" id="PF07388">
    <property type="entry name" value="A-2_8-polyST"/>
    <property type="match status" value="1"/>
</dbReference>
<dbReference type="InterPro" id="IPR010866">
    <property type="entry name" value="A-2_8-polyST"/>
</dbReference>
<dbReference type="OrthoDB" id="3723482at2"/>
<proteinExistence type="predicted"/>
<evidence type="ECO:0000313" key="1">
    <source>
        <dbReference type="EMBL" id="SEG90908.1"/>
    </source>
</evidence>